<proteinExistence type="predicted"/>
<dbReference type="AlphaFoldDB" id="A0A151WZW5"/>
<protein>
    <submittedName>
        <fullName evidence="2">Zinc finger MYM-type protein 1</fullName>
    </submittedName>
</protein>
<dbReference type="Proteomes" id="UP000075809">
    <property type="component" value="Unassembled WGS sequence"/>
</dbReference>
<dbReference type="PANTHER" id="PTHR46289">
    <property type="entry name" value="52 KDA REPRESSOR OF THE INHIBITOR OF THE PROTEIN KINASE-LIKE PROTEIN-RELATED"/>
    <property type="match status" value="1"/>
</dbReference>
<accession>A0A151WZW5</accession>
<feature type="domain" description="HAT C-terminal dimerisation" evidence="1">
    <location>
        <begin position="6"/>
        <end position="54"/>
    </location>
</feature>
<name>A0A151WZW5_9HYME</name>
<dbReference type="InterPro" id="IPR052958">
    <property type="entry name" value="IFN-induced_PKR_regulator"/>
</dbReference>
<sequence length="85" mass="9873">MISEYSKLIRILLTIPATSCTAERSFSTLRRMKTYLRSTMGQSRLNSLAILHIHCDTTKTLDLNEIVNTFTIYAQMQYVDQRLQL</sequence>
<evidence type="ECO:0000259" key="1">
    <source>
        <dbReference type="Pfam" id="PF05699"/>
    </source>
</evidence>
<dbReference type="Pfam" id="PF05699">
    <property type="entry name" value="Dimer_Tnp_hAT"/>
    <property type="match status" value="1"/>
</dbReference>
<evidence type="ECO:0000313" key="3">
    <source>
        <dbReference type="Proteomes" id="UP000075809"/>
    </source>
</evidence>
<reference evidence="2 3" key="1">
    <citation type="submission" date="2015-09" db="EMBL/GenBank/DDBJ databases">
        <title>Trachymyrmex zeteki WGS genome.</title>
        <authorList>
            <person name="Nygaard S."/>
            <person name="Hu H."/>
            <person name="Boomsma J."/>
            <person name="Zhang G."/>
        </authorList>
    </citation>
    <scope>NUCLEOTIDE SEQUENCE [LARGE SCALE GENOMIC DNA]</scope>
    <source>
        <strain evidence="2">Tzet28-1</strain>
        <tissue evidence="2">Whole body</tissue>
    </source>
</reference>
<dbReference type="EMBL" id="KQ982626">
    <property type="protein sequence ID" value="KYQ53454.1"/>
    <property type="molecule type" value="Genomic_DNA"/>
</dbReference>
<dbReference type="GO" id="GO:0046983">
    <property type="term" value="F:protein dimerization activity"/>
    <property type="evidence" value="ECO:0007669"/>
    <property type="project" value="InterPro"/>
</dbReference>
<dbReference type="InterPro" id="IPR012337">
    <property type="entry name" value="RNaseH-like_sf"/>
</dbReference>
<keyword evidence="3" id="KW-1185">Reference proteome</keyword>
<evidence type="ECO:0000313" key="2">
    <source>
        <dbReference type="EMBL" id="KYQ53454.1"/>
    </source>
</evidence>
<organism evidence="2 3">
    <name type="scientific">Mycetomoellerius zeteki</name>
    <dbReference type="NCBI Taxonomy" id="64791"/>
    <lineage>
        <taxon>Eukaryota</taxon>
        <taxon>Metazoa</taxon>
        <taxon>Ecdysozoa</taxon>
        <taxon>Arthropoda</taxon>
        <taxon>Hexapoda</taxon>
        <taxon>Insecta</taxon>
        <taxon>Pterygota</taxon>
        <taxon>Neoptera</taxon>
        <taxon>Endopterygota</taxon>
        <taxon>Hymenoptera</taxon>
        <taxon>Apocrita</taxon>
        <taxon>Aculeata</taxon>
        <taxon>Formicoidea</taxon>
        <taxon>Formicidae</taxon>
        <taxon>Myrmicinae</taxon>
        <taxon>Mycetomoellerius</taxon>
    </lineage>
</organism>
<dbReference type="STRING" id="64791.A0A151WZW5"/>
<gene>
    <name evidence="2" type="ORF">ALC60_07413</name>
</gene>
<dbReference type="InterPro" id="IPR008906">
    <property type="entry name" value="HATC_C_dom"/>
</dbReference>
<dbReference type="PANTHER" id="PTHR46289:SF17">
    <property type="entry name" value="HAT C-TERMINAL DIMERISATION DOMAIN-CONTAINING PROTEIN"/>
    <property type="match status" value="1"/>
</dbReference>
<dbReference type="SUPFAM" id="SSF53098">
    <property type="entry name" value="Ribonuclease H-like"/>
    <property type="match status" value="1"/>
</dbReference>